<feature type="domain" description="Phosphoribosyltransferase" evidence="6">
    <location>
        <begin position="107"/>
        <end position="256"/>
    </location>
</feature>
<dbReference type="PANTHER" id="PTHR43864:SF2">
    <property type="entry name" value="PUR OPERON REPRESSOR"/>
    <property type="match status" value="1"/>
</dbReference>
<organism evidence="8 9">
    <name type="scientific">Lactococcus garvieae TRF1</name>
    <dbReference type="NCBI Taxonomy" id="1380772"/>
    <lineage>
        <taxon>Bacteria</taxon>
        <taxon>Bacillati</taxon>
        <taxon>Bacillota</taxon>
        <taxon>Bacilli</taxon>
        <taxon>Lactobacillales</taxon>
        <taxon>Streptococcaceae</taxon>
        <taxon>Lactococcus</taxon>
    </lineage>
</organism>
<dbReference type="SUPFAM" id="SSF53271">
    <property type="entry name" value="PRTase-like"/>
    <property type="match status" value="1"/>
</dbReference>
<feature type="domain" description="Bacterial purine repressor N-terminal" evidence="7">
    <location>
        <begin position="4"/>
        <end position="73"/>
    </location>
</feature>
<dbReference type="SUPFAM" id="SSF46785">
    <property type="entry name" value="Winged helix' DNA-binding domain"/>
    <property type="match status" value="1"/>
</dbReference>
<evidence type="ECO:0000313" key="9">
    <source>
        <dbReference type="Proteomes" id="UP000018692"/>
    </source>
</evidence>
<dbReference type="GO" id="GO:0003677">
    <property type="term" value="F:DNA binding"/>
    <property type="evidence" value="ECO:0007669"/>
    <property type="project" value="UniProtKB-KW"/>
</dbReference>
<comment type="subunit">
    <text evidence="1">Homodimer.</text>
</comment>
<keyword evidence="2" id="KW-0805">Transcription regulation</keyword>
<keyword evidence="3" id="KW-0238">DNA-binding</keyword>
<dbReference type="InterPro" id="IPR036390">
    <property type="entry name" value="WH_DNA-bd_sf"/>
</dbReference>
<dbReference type="Pfam" id="PF09182">
    <property type="entry name" value="PuR_N"/>
    <property type="match status" value="1"/>
</dbReference>
<evidence type="ECO:0000256" key="3">
    <source>
        <dbReference type="ARBA" id="ARBA00023125"/>
    </source>
</evidence>
<dbReference type="PATRIC" id="fig|1380772.3.peg.1137"/>
<dbReference type="InterPro" id="IPR000836">
    <property type="entry name" value="PRTase_dom"/>
</dbReference>
<dbReference type="InterPro" id="IPR036388">
    <property type="entry name" value="WH-like_DNA-bd_sf"/>
</dbReference>
<protein>
    <submittedName>
        <fullName evidence="8">Purine operon repressor</fullName>
    </submittedName>
</protein>
<keyword evidence="4" id="KW-0804">Transcription</keyword>
<gene>
    <name evidence="8" type="ORF">N568_0105770</name>
</gene>
<dbReference type="Proteomes" id="UP000018692">
    <property type="component" value="Unassembled WGS sequence"/>
</dbReference>
<dbReference type="Gene3D" id="3.40.50.2020">
    <property type="match status" value="1"/>
</dbReference>
<dbReference type="GO" id="GO:0045982">
    <property type="term" value="P:negative regulation of purine nucleobase metabolic process"/>
    <property type="evidence" value="ECO:0007669"/>
    <property type="project" value="InterPro"/>
</dbReference>
<evidence type="ECO:0000256" key="5">
    <source>
        <dbReference type="ARBA" id="ARBA00049656"/>
    </source>
</evidence>
<dbReference type="PANTHER" id="PTHR43864">
    <property type="entry name" value="HYPOXANTHINE/GUANINE PHOSPHORIBOSYLTRANSFERASE"/>
    <property type="match status" value="1"/>
</dbReference>
<reference evidence="8 9" key="1">
    <citation type="submission" date="2013-07" db="EMBL/GenBank/DDBJ databases">
        <title>Isolation of Lactococcus garvieae strain TRF1 from the fecal material of a timber rattlesnake.</title>
        <authorList>
            <person name="McLaughlin R.W."/>
            <person name="Cochran P.A."/>
            <person name="Dowd S.E."/>
        </authorList>
    </citation>
    <scope>NUCLEOTIDE SEQUENCE [LARGE SCALE GENOMIC DNA]</scope>
    <source>
        <strain evidence="8 9">TRF1</strain>
    </source>
</reference>
<evidence type="ECO:0000259" key="7">
    <source>
        <dbReference type="Pfam" id="PF09182"/>
    </source>
</evidence>
<dbReference type="Pfam" id="PF00156">
    <property type="entry name" value="Pribosyltran"/>
    <property type="match status" value="1"/>
</dbReference>
<dbReference type="InterPro" id="IPR015265">
    <property type="entry name" value="PuR_N"/>
</dbReference>
<sequence>MNMKRNERLVDFTNFLLNRPNRMLNLNEISKRYEVAKSSISEDLVFIKRVFEDQNIGIVETFPGSLGGVRFTPYISDEVSRDRALELAELLREENRILPGGYIYLSDILGHPANLKKIGQIIAHEYCDKQIDVVMTIATKGIPIAQSVAEILDVPFVIVRRDPKVTEGATLNVNYMSGSSSRVENMTLSKRSLSIGQSVLIVDDFMKGAGTINGMKSLVHEFDCFLSGVAVFLEGPFKGERLVDDYKSILKVDQIDVAQRTIEVELGNIFEEK</sequence>
<evidence type="ECO:0000313" key="8">
    <source>
        <dbReference type="EMBL" id="ETD04801.1"/>
    </source>
</evidence>
<dbReference type="Gene3D" id="1.10.10.10">
    <property type="entry name" value="Winged helix-like DNA-binding domain superfamily/Winged helix DNA-binding domain"/>
    <property type="match status" value="1"/>
</dbReference>
<evidence type="ECO:0000256" key="2">
    <source>
        <dbReference type="ARBA" id="ARBA00023015"/>
    </source>
</evidence>
<dbReference type="GO" id="GO:0045892">
    <property type="term" value="P:negative regulation of DNA-templated transcription"/>
    <property type="evidence" value="ECO:0007669"/>
    <property type="project" value="InterPro"/>
</dbReference>
<comment type="caution">
    <text evidence="8">The sequence shown here is derived from an EMBL/GenBank/DDBJ whole genome shotgun (WGS) entry which is preliminary data.</text>
</comment>
<dbReference type="CDD" id="cd06223">
    <property type="entry name" value="PRTases_typeI"/>
    <property type="match status" value="1"/>
</dbReference>
<dbReference type="InterPro" id="IPR010078">
    <property type="entry name" value="PurR_Bsub"/>
</dbReference>
<evidence type="ECO:0000256" key="1">
    <source>
        <dbReference type="ARBA" id="ARBA00011738"/>
    </source>
</evidence>
<name>V8ARK5_9LACT</name>
<comment type="similarity">
    <text evidence="5">Belongs to the purine/pyrimidine phosphoribosyltransferase family. PurR subfamily.</text>
</comment>
<dbReference type="NCBIfam" id="TIGR01743">
    <property type="entry name" value="purR_Bsub"/>
    <property type="match status" value="1"/>
</dbReference>
<dbReference type="InterPro" id="IPR029057">
    <property type="entry name" value="PRTase-like"/>
</dbReference>
<dbReference type="AlphaFoldDB" id="V8ARK5"/>
<proteinExistence type="inferred from homology"/>
<dbReference type="EMBL" id="AVFE01000017">
    <property type="protein sequence ID" value="ETD04801.1"/>
    <property type="molecule type" value="Genomic_DNA"/>
</dbReference>
<evidence type="ECO:0000256" key="4">
    <source>
        <dbReference type="ARBA" id="ARBA00023163"/>
    </source>
</evidence>
<evidence type="ECO:0000259" key="6">
    <source>
        <dbReference type="Pfam" id="PF00156"/>
    </source>
</evidence>
<dbReference type="InterPro" id="IPR050118">
    <property type="entry name" value="Pur/Pyrimidine_PRTase"/>
</dbReference>
<accession>V8ARK5</accession>